<feature type="domain" description="Peptidase S33 tripeptidyl aminopeptidase-like C-terminal" evidence="5">
    <location>
        <begin position="403"/>
        <end position="499"/>
    </location>
</feature>
<evidence type="ECO:0000256" key="4">
    <source>
        <dbReference type="SAM" id="SignalP"/>
    </source>
</evidence>
<dbReference type="Gene3D" id="3.40.50.1820">
    <property type="entry name" value="alpha/beta hydrolase"/>
    <property type="match status" value="1"/>
</dbReference>
<dbReference type="AlphaFoldDB" id="A0A5J6L5G9"/>
<feature type="chain" id="PRO_5039436676" evidence="4">
    <location>
        <begin position="21"/>
        <end position="500"/>
    </location>
</feature>
<dbReference type="KEGG" id="mlz:F6J85_12855"/>
<dbReference type="SUPFAM" id="SSF53474">
    <property type="entry name" value="alpha/beta-Hydrolases"/>
    <property type="match status" value="1"/>
</dbReference>
<comment type="similarity">
    <text evidence="1">Belongs to the peptidase S33 family.</text>
</comment>
<dbReference type="EMBL" id="CP044232">
    <property type="protein sequence ID" value="QEW03889.1"/>
    <property type="molecule type" value="Genomic_DNA"/>
</dbReference>
<reference evidence="7" key="1">
    <citation type="submission" date="2019-09" db="EMBL/GenBank/DDBJ databases">
        <title>Mumia zhuanghuii sp. nov. isolated from the intestinal contents of plateau pika (Ochotona curzoniae) in the Qinghai-Tibet plateau of China.</title>
        <authorList>
            <person name="Tian Z."/>
        </authorList>
    </citation>
    <scope>NUCLEOTIDE SEQUENCE [LARGE SCALE GENOMIC DNA]</scope>
    <source>
        <strain evidence="7">L-031</strain>
    </source>
</reference>
<organism evidence="6 7">
    <name type="scientific">Microbacterium lushaniae</name>
    <dbReference type="NCBI Taxonomy" id="2614639"/>
    <lineage>
        <taxon>Bacteria</taxon>
        <taxon>Bacillati</taxon>
        <taxon>Actinomycetota</taxon>
        <taxon>Actinomycetes</taxon>
        <taxon>Micrococcales</taxon>
        <taxon>Microbacteriaceae</taxon>
        <taxon>Microbacterium</taxon>
    </lineage>
</organism>
<dbReference type="InterPro" id="IPR013595">
    <property type="entry name" value="Pept_S33_TAP-like_C"/>
</dbReference>
<keyword evidence="3 6" id="KW-0378">Hydrolase</keyword>
<evidence type="ECO:0000256" key="2">
    <source>
        <dbReference type="ARBA" id="ARBA00022729"/>
    </source>
</evidence>
<keyword evidence="7" id="KW-1185">Reference proteome</keyword>
<gene>
    <name evidence="6" type="ORF">F6J85_12855</name>
</gene>
<dbReference type="GO" id="GO:0016787">
    <property type="term" value="F:hydrolase activity"/>
    <property type="evidence" value="ECO:0007669"/>
    <property type="project" value="UniProtKB-KW"/>
</dbReference>
<dbReference type="RefSeq" id="WP_150925527.1">
    <property type="nucleotide sequence ID" value="NZ_CP044232.1"/>
</dbReference>
<dbReference type="Proteomes" id="UP000325516">
    <property type="component" value="Chromosome"/>
</dbReference>
<dbReference type="PANTHER" id="PTHR43248:SF29">
    <property type="entry name" value="TRIPEPTIDYL AMINOPEPTIDASE"/>
    <property type="match status" value="1"/>
</dbReference>
<dbReference type="Pfam" id="PF08386">
    <property type="entry name" value="Abhydrolase_4"/>
    <property type="match status" value="1"/>
</dbReference>
<accession>A0A5J6L5G9</accession>
<dbReference type="InterPro" id="IPR029058">
    <property type="entry name" value="AB_hydrolase_fold"/>
</dbReference>
<evidence type="ECO:0000313" key="7">
    <source>
        <dbReference type="Proteomes" id="UP000325516"/>
    </source>
</evidence>
<proteinExistence type="inferred from homology"/>
<name>A0A5J6L5G9_9MICO</name>
<dbReference type="PANTHER" id="PTHR43248">
    <property type="entry name" value="2-SUCCINYL-6-HYDROXY-2,4-CYCLOHEXADIENE-1-CARBOXYLATE SYNTHASE"/>
    <property type="match status" value="1"/>
</dbReference>
<evidence type="ECO:0000259" key="5">
    <source>
        <dbReference type="Pfam" id="PF08386"/>
    </source>
</evidence>
<evidence type="ECO:0000256" key="1">
    <source>
        <dbReference type="ARBA" id="ARBA00010088"/>
    </source>
</evidence>
<sequence length="500" mass="52621">MLALVATLAVAAVLSGCFLAPDPMPSRTPDTSGVSADLLPYYGQELEWSRCEGDAFDCTTVRAPLDWDDPSGGDLELAVIRQRATGDEAVGSLLTNPGGPGVSGYDYVRDGASALASPEVAAAYDLVGFDPRGVGRSTPVTCLDDAGMDEFLYGIPDGRRGTPEWDESLTESAEAFALACEENSGDLLPYISTVSAARDLDLLRAVLGDDSLNYLGYSWGTALGAQYAQLYPERVGRMVLDGAMDPSLPGSAIGAAQAVGFEASLRAFFDDCAGREDCPYGGTVDDMLADLAALLARVDRTPVPAADGRRVGADTLMTGIIQTLYIPGTWPWLRVALSDLEDGDPTTILTAADSYNRRVDGEYLDNSTEAFTAYNCMDYPVEPSGSEQAAEERIRAGAPTTADYWFGADVCAFWPAEPTGTREPVSAEGADPILVIGTTGDPATPYAWAESLAGQLASGILVTRVGEGHTGYLKGNACVDETVDAYLVEGIAPEGDVVCR</sequence>
<protein>
    <submittedName>
        <fullName evidence="6">Alpha/beta hydrolase</fullName>
    </submittedName>
</protein>
<dbReference type="InterPro" id="IPR051601">
    <property type="entry name" value="Serine_prot/Carboxylest_S33"/>
</dbReference>
<feature type="signal peptide" evidence="4">
    <location>
        <begin position="1"/>
        <end position="20"/>
    </location>
</feature>
<keyword evidence="2 4" id="KW-0732">Signal</keyword>
<evidence type="ECO:0000256" key="3">
    <source>
        <dbReference type="ARBA" id="ARBA00022801"/>
    </source>
</evidence>
<evidence type="ECO:0000313" key="6">
    <source>
        <dbReference type="EMBL" id="QEW03889.1"/>
    </source>
</evidence>